<protein>
    <recommendedName>
        <fullName evidence="2">PF03932 family protein CutC</fullName>
    </recommendedName>
</protein>
<comment type="similarity">
    <text evidence="1 2">Belongs to the CutC family.</text>
</comment>
<dbReference type="InterPro" id="IPR005627">
    <property type="entry name" value="CutC-like"/>
</dbReference>
<name>A0ABY1A9X2_9LACO</name>
<evidence type="ECO:0000313" key="3">
    <source>
        <dbReference type="EMBL" id="SEM43085.1"/>
    </source>
</evidence>
<evidence type="ECO:0000256" key="1">
    <source>
        <dbReference type="ARBA" id="ARBA00007768"/>
    </source>
</evidence>
<dbReference type="PANTHER" id="PTHR12598">
    <property type="entry name" value="COPPER HOMEOSTASIS PROTEIN CUTC"/>
    <property type="match status" value="1"/>
</dbReference>
<gene>
    <name evidence="2" type="primary">cutC</name>
    <name evidence="3" type="ORF">SAMN05216431_102204</name>
</gene>
<dbReference type="Gene3D" id="3.20.20.380">
    <property type="entry name" value="Copper homeostasis (CutC) domain"/>
    <property type="match status" value="1"/>
</dbReference>
<evidence type="ECO:0000256" key="2">
    <source>
        <dbReference type="HAMAP-Rule" id="MF_00795"/>
    </source>
</evidence>
<dbReference type="PANTHER" id="PTHR12598:SF0">
    <property type="entry name" value="COPPER HOMEOSTASIS PROTEIN CUTC HOMOLOG"/>
    <property type="match status" value="1"/>
</dbReference>
<keyword evidence="2" id="KW-0963">Cytoplasm</keyword>
<dbReference type="EMBL" id="FOCC01000002">
    <property type="protein sequence ID" value="SEM43085.1"/>
    <property type="molecule type" value="Genomic_DNA"/>
</dbReference>
<reference evidence="3 4" key="1">
    <citation type="submission" date="2016-10" db="EMBL/GenBank/DDBJ databases">
        <authorList>
            <person name="Varghese N."/>
            <person name="Submissions S."/>
        </authorList>
    </citation>
    <scope>NUCLEOTIDE SEQUENCE [LARGE SCALE GENOMIC DNA]</scope>
    <source>
        <strain evidence="3 4">WC1T17</strain>
    </source>
</reference>
<dbReference type="Proteomes" id="UP000182089">
    <property type="component" value="Unassembled WGS sequence"/>
</dbReference>
<dbReference type="InterPro" id="IPR036822">
    <property type="entry name" value="CutC-like_dom_sf"/>
</dbReference>
<comment type="caution">
    <text evidence="3">The sequence shown here is derived from an EMBL/GenBank/DDBJ whole genome shotgun (WGS) entry which is preliminary data.</text>
</comment>
<sequence length="212" mass="23226">MIIKEICLENYTLVPKALELGAKRIELCDNLAVGGTTVSNGVMAQTIKYAHEKKVPVTILIRPRGGNFIYDDTELKIMEKDIFTAQELGADCVAFGALTKDNTLDFDAMENLAAASGGMQLEINMAFDALTLDAQKEAIDWAVSQGFDRILTHGGPFEQPLDTCLDNLKETIAYAKQRIAILPGGGITFANFQEIAETLQVKEVHGTRLLQF</sequence>
<dbReference type="SUPFAM" id="SSF110395">
    <property type="entry name" value="CutC-like"/>
    <property type="match status" value="1"/>
</dbReference>
<organism evidence="3 4">
    <name type="scientific">Ligilactobacillus ruminis</name>
    <dbReference type="NCBI Taxonomy" id="1623"/>
    <lineage>
        <taxon>Bacteria</taxon>
        <taxon>Bacillati</taxon>
        <taxon>Bacillota</taxon>
        <taxon>Bacilli</taxon>
        <taxon>Lactobacillales</taxon>
        <taxon>Lactobacillaceae</taxon>
        <taxon>Ligilactobacillus</taxon>
    </lineage>
</organism>
<comment type="caution">
    <text evidence="2">Once thought to be involved in copper homeostasis, experiments in E.coli have shown this is not the case.</text>
</comment>
<proteinExistence type="inferred from homology"/>
<dbReference type="HAMAP" id="MF_00795">
    <property type="entry name" value="CutC"/>
    <property type="match status" value="1"/>
</dbReference>
<evidence type="ECO:0000313" key="4">
    <source>
        <dbReference type="Proteomes" id="UP000182089"/>
    </source>
</evidence>
<dbReference type="Pfam" id="PF03932">
    <property type="entry name" value="CutC"/>
    <property type="match status" value="1"/>
</dbReference>
<accession>A0ABY1A9X2</accession>
<comment type="subcellular location">
    <subcellularLocation>
        <location evidence="2">Cytoplasm</location>
    </subcellularLocation>
</comment>